<organism evidence="2">
    <name type="scientific">Aplanochytrium stocchinoi</name>
    <dbReference type="NCBI Taxonomy" id="215587"/>
    <lineage>
        <taxon>Eukaryota</taxon>
        <taxon>Sar</taxon>
        <taxon>Stramenopiles</taxon>
        <taxon>Bigyra</taxon>
        <taxon>Labyrinthulomycetes</taxon>
        <taxon>Thraustochytrida</taxon>
        <taxon>Thraustochytriidae</taxon>
        <taxon>Aplanochytrium</taxon>
    </lineage>
</organism>
<proteinExistence type="predicted"/>
<gene>
    <name evidence="2" type="ORF">ASTO00021_LOCUS11249</name>
</gene>
<dbReference type="PANTHER" id="PTHR31650:SF1">
    <property type="entry name" value="WAX ESTER SYNTHASE_DIACYLGLYCEROL ACYLTRANSFERASE 4-RELATED"/>
    <property type="match status" value="1"/>
</dbReference>
<dbReference type="GO" id="GO:0019432">
    <property type="term" value="P:triglyceride biosynthetic process"/>
    <property type="evidence" value="ECO:0007669"/>
    <property type="project" value="TreeGrafter"/>
</dbReference>
<sequence>MKGSLKAKPNKLLAIADQIPLDKVKEIKVKFEGATINDILLAIMTMSVRSYLEEIEDPIVKKKTMFGRKASPIRGNFPVSLRDTKKPILRNKNPTNYWTPLSFRFPFDWETGADCVWKVKTQIDELKVSPQLPVQYYSAGFMMRLIPRWIYVSLLIRLNKKVTAMLSNVPGPQTKVHLAGSGIEDLMFFLFSPLGIYLGLISYNGKVSMGINMDPQLNQDPNEIAKYWKLSFEKLYEETMKYPGMIAKNKDERNATGVVATSPDTEQ</sequence>
<feature type="domain" description="O-acyltransferase WSD1 C-terminal" evidence="1">
    <location>
        <begin position="102"/>
        <end position="235"/>
    </location>
</feature>
<protein>
    <recommendedName>
        <fullName evidence="1">O-acyltransferase WSD1 C-terminal domain-containing protein</fullName>
    </recommendedName>
</protein>
<dbReference type="PANTHER" id="PTHR31650">
    <property type="entry name" value="O-ACYLTRANSFERASE (WSD1-LIKE) FAMILY PROTEIN"/>
    <property type="match status" value="1"/>
</dbReference>
<reference evidence="2" key="1">
    <citation type="submission" date="2021-01" db="EMBL/GenBank/DDBJ databases">
        <authorList>
            <person name="Corre E."/>
            <person name="Pelletier E."/>
            <person name="Niang G."/>
            <person name="Scheremetjew M."/>
            <person name="Finn R."/>
            <person name="Kale V."/>
            <person name="Holt S."/>
            <person name="Cochrane G."/>
            <person name="Meng A."/>
            <person name="Brown T."/>
            <person name="Cohen L."/>
        </authorList>
    </citation>
    <scope>NUCLEOTIDE SEQUENCE</scope>
    <source>
        <strain evidence="2">GSBS06</strain>
    </source>
</reference>
<dbReference type="GO" id="GO:0005886">
    <property type="term" value="C:plasma membrane"/>
    <property type="evidence" value="ECO:0007669"/>
    <property type="project" value="TreeGrafter"/>
</dbReference>
<name>A0A7S3PJ87_9STRA</name>
<dbReference type="EMBL" id="HBIN01014834">
    <property type="protein sequence ID" value="CAE0441108.1"/>
    <property type="molecule type" value="Transcribed_RNA"/>
</dbReference>
<dbReference type="InterPro" id="IPR009721">
    <property type="entry name" value="O-acyltransferase_WSD1_C"/>
</dbReference>
<accession>A0A7S3PJ87</accession>
<evidence type="ECO:0000259" key="1">
    <source>
        <dbReference type="Pfam" id="PF06974"/>
    </source>
</evidence>
<dbReference type="AlphaFoldDB" id="A0A7S3PJ87"/>
<dbReference type="GO" id="GO:0008374">
    <property type="term" value="F:O-acyltransferase activity"/>
    <property type="evidence" value="ECO:0007669"/>
    <property type="project" value="InterPro"/>
</dbReference>
<evidence type="ECO:0000313" key="2">
    <source>
        <dbReference type="EMBL" id="CAE0441108.1"/>
    </source>
</evidence>
<dbReference type="InterPro" id="IPR045034">
    <property type="entry name" value="O-acyltransferase_WSD1-like"/>
</dbReference>
<dbReference type="Pfam" id="PF06974">
    <property type="entry name" value="WS_DGAT_C"/>
    <property type="match status" value="1"/>
</dbReference>